<dbReference type="NCBIfam" id="TIGR00229">
    <property type="entry name" value="sensory_box"/>
    <property type="match status" value="1"/>
</dbReference>
<evidence type="ECO:0000313" key="4">
    <source>
        <dbReference type="Proteomes" id="UP000292274"/>
    </source>
</evidence>
<feature type="domain" description="PAS" evidence="1">
    <location>
        <begin position="82"/>
        <end position="136"/>
    </location>
</feature>
<dbReference type="Gene3D" id="3.30.450.20">
    <property type="entry name" value="PAS domain"/>
    <property type="match status" value="1"/>
</dbReference>
<dbReference type="Gene3D" id="3.30.70.270">
    <property type="match status" value="1"/>
</dbReference>
<gene>
    <name evidence="3" type="ORF">E0H26_21365</name>
</gene>
<dbReference type="OrthoDB" id="23692at2"/>
<dbReference type="SMART" id="SM00052">
    <property type="entry name" value="EAL"/>
    <property type="match status" value="1"/>
</dbReference>
<keyword evidence="4" id="KW-1185">Reference proteome</keyword>
<protein>
    <submittedName>
        <fullName evidence="3">Phosphodiesterase</fullName>
    </submittedName>
</protein>
<dbReference type="PROSITE" id="PS50112">
    <property type="entry name" value="PAS"/>
    <property type="match status" value="1"/>
</dbReference>
<name>A0A4R0GE93_9ACTN</name>
<dbReference type="CDD" id="cd01948">
    <property type="entry name" value="EAL"/>
    <property type="match status" value="1"/>
</dbReference>
<dbReference type="SUPFAM" id="SSF55785">
    <property type="entry name" value="PYP-like sensor domain (PAS domain)"/>
    <property type="match status" value="1"/>
</dbReference>
<dbReference type="InterPro" id="IPR050706">
    <property type="entry name" value="Cyclic-di-GMP_PDE-like"/>
</dbReference>
<feature type="domain" description="EAL" evidence="2">
    <location>
        <begin position="372"/>
        <end position="622"/>
    </location>
</feature>
<dbReference type="InterPro" id="IPR035919">
    <property type="entry name" value="EAL_sf"/>
</dbReference>
<dbReference type="InterPro" id="IPR000160">
    <property type="entry name" value="GGDEF_dom"/>
</dbReference>
<dbReference type="Pfam" id="PF08447">
    <property type="entry name" value="PAS_3"/>
    <property type="match status" value="1"/>
</dbReference>
<dbReference type="SUPFAM" id="SSF55073">
    <property type="entry name" value="Nucleotide cyclase"/>
    <property type="match status" value="1"/>
</dbReference>
<comment type="caution">
    <text evidence="3">The sequence shown here is derived from an EMBL/GenBank/DDBJ whole genome shotgun (WGS) entry which is preliminary data.</text>
</comment>
<dbReference type="AlphaFoldDB" id="A0A4R0GE93"/>
<dbReference type="InterPro" id="IPR029787">
    <property type="entry name" value="Nucleotide_cyclase"/>
</dbReference>
<dbReference type="InterPro" id="IPR013655">
    <property type="entry name" value="PAS_fold_3"/>
</dbReference>
<dbReference type="InterPro" id="IPR000014">
    <property type="entry name" value="PAS"/>
</dbReference>
<dbReference type="PANTHER" id="PTHR33121">
    <property type="entry name" value="CYCLIC DI-GMP PHOSPHODIESTERASE PDEF"/>
    <property type="match status" value="1"/>
</dbReference>
<proteinExistence type="predicted"/>
<dbReference type="Gene3D" id="3.20.20.450">
    <property type="entry name" value="EAL domain"/>
    <property type="match status" value="1"/>
</dbReference>
<dbReference type="Pfam" id="PF00563">
    <property type="entry name" value="EAL"/>
    <property type="match status" value="1"/>
</dbReference>
<dbReference type="SMART" id="SM00267">
    <property type="entry name" value="GGDEF"/>
    <property type="match status" value="1"/>
</dbReference>
<dbReference type="GO" id="GO:0071111">
    <property type="term" value="F:cyclic-guanylate-specific phosphodiesterase activity"/>
    <property type="evidence" value="ECO:0007669"/>
    <property type="project" value="InterPro"/>
</dbReference>
<dbReference type="InterPro" id="IPR035965">
    <property type="entry name" value="PAS-like_dom_sf"/>
</dbReference>
<dbReference type="PROSITE" id="PS50883">
    <property type="entry name" value="EAL"/>
    <property type="match status" value="1"/>
</dbReference>
<dbReference type="InterPro" id="IPR001633">
    <property type="entry name" value="EAL_dom"/>
</dbReference>
<dbReference type="Proteomes" id="UP000292274">
    <property type="component" value="Unassembled WGS sequence"/>
</dbReference>
<accession>A0A4R0GE93</accession>
<dbReference type="RefSeq" id="WP_131306485.1">
    <property type="nucleotide sequence ID" value="NZ_SJJR01000016.1"/>
</dbReference>
<dbReference type="EMBL" id="SJJR01000016">
    <property type="protein sequence ID" value="TCB94463.1"/>
    <property type="molecule type" value="Genomic_DNA"/>
</dbReference>
<dbReference type="PANTHER" id="PTHR33121:SF79">
    <property type="entry name" value="CYCLIC DI-GMP PHOSPHODIESTERASE PDED-RELATED"/>
    <property type="match status" value="1"/>
</dbReference>
<evidence type="ECO:0000259" key="2">
    <source>
        <dbReference type="PROSITE" id="PS50883"/>
    </source>
</evidence>
<dbReference type="CDD" id="cd00130">
    <property type="entry name" value="PAS"/>
    <property type="match status" value="1"/>
</dbReference>
<dbReference type="SUPFAM" id="SSF141868">
    <property type="entry name" value="EAL domain-like"/>
    <property type="match status" value="1"/>
</dbReference>
<organism evidence="3 4">
    <name type="scientific">Micromonospora zingiberis</name>
    <dbReference type="NCBI Taxonomy" id="2053011"/>
    <lineage>
        <taxon>Bacteria</taxon>
        <taxon>Bacillati</taxon>
        <taxon>Actinomycetota</taxon>
        <taxon>Actinomycetes</taxon>
        <taxon>Micromonosporales</taxon>
        <taxon>Micromonosporaceae</taxon>
        <taxon>Micromonospora</taxon>
    </lineage>
</organism>
<dbReference type="InterPro" id="IPR043128">
    <property type="entry name" value="Rev_trsase/Diguanyl_cyclase"/>
</dbReference>
<reference evidence="3 4" key="1">
    <citation type="submission" date="2019-02" db="EMBL/GenBank/DDBJ databases">
        <title>Jishengella sp. nov., isolated from a root of Zingiber montanum.</title>
        <authorList>
            <person name="Kuncharoen N."/>
            <person name="Kudo T."/>
            <person name="Masahiro Y."/>
            <person name="Ohkuma M."/>
            <person name="Tanasupawat S."/>
        </authorList>
    </citation>
    <scope>NUCLEOTIDE SEQUENCE [LARGE SCALE GENOMIC DNA]</scope>
    <source>
        <strain evidence="3 4">PLAI 1-1</strain>
    </source>
</reference>
<evidence type="ECO:0000259" key="1">
    <source>
        <dbReference type="PROSITE" id="PS50112"/>
    </source>
</evidence>
<evidence type="ECO:0000313" key="3">
    <source>
        <dbReference type="EMBL" id="TCB94463.1"/>
    </source>
</evidence>
<sequence>MNLDDILALAATGGPSPLELARARRFARSVQSQYDIAFAEGYEIIVDTDVVDPLATGVDEATRVARAAQLAKLGTITWAPGEAEGLERLSWSDEMAMIFGHAPGTLRLTLEALIELVHPDDVRRVRQAVRTAWEQERPDEVTFRVIQPGGSIRHVQCHLEILTTAGEPSGVIATGEDVTALELARQERRRLAIRSEMLSADLTAQDTLTGLPTRSYLTDEVDRARRTTGGALIVVATEPAVRLPDALTDEDREQLTASVALRLRAIVGDEATCGLVGSGLWGVLLTTAADEQAEPAEALADRIVDTFRSHLFGVRQRTSRLNTWAGVVHFNGGVLASGADLLVDGEHAASDARSNGVPVTVLDQPVSDQERIERCRSRVRHAVVTNRFALYSQPIVDLSLNQVTRHEILLRVRSGSGEYVTPWAFLDMAERVGEILAVDKWVIDHALELIGQGAQTSHYQVNISGKSLADPGLLAYVTEAIHRHKVKPECLTFEITETALIENRNEALDFATGIRQVGCGLALDDFGTGYATLSHLKYLPVDLVKIDGSFVVDICRSPANRAIVSNIVNLSHALGIRVAAEHVQDEETIELLKGCGVDFAQGYQTGRPKAIAICPEEQVRSIEFEFRLPSQSALG</sequence>